<dbReference type="Gene3D" id="2.60.120.330">
    <property type="entry name" value="B-lactam Antibiotic, Isopenicillin N Synthase, Chain"/>
    <property type="match status" value="1"/>
</dbReference>
<dbReference type="InterPro" id="IPR027443">
    <property type="entry name" value="IPNS-like_sf"/>
</dbReference>
<keyword evidence="3" id="KW-0847">Vitamin C</keyword>
<evidence type="ECO:0000256" key="2">
    <source>
        <dbReference type="ARBA" id="ARBA00022723"/>
    </source>
</evidence>
<evidence type="ECO:0000256" key="5">
    <source>
        <dbReference type="RuleBase" id="RU003682"/>
    </source>
</evidence>
<comment type="similarity">
    <text evidence="1 5">Belongs to the iron/ascorbate-dependent oxidoreductase family.</text>
</comment>
<dbReference type="InterPro" id="IPR005123">
    <property type="entry name" value="Oxoglu/Fe-dep_dioxygenase_dom"/>
</dbReference>
<evidence type="ECO:0000259" key="6">
    <source>
        <dbReference type="PROSITE" id="PS51471"/>
    </source>
</evidence>
<proteinExistence type="inferred from homology"/>
<dbReference type="Pfam" id="PF14226">
    <property type="entry name" value="DIOX_N"/>
    <property type="match status" value="1"/>
</dbReference>
<dbReference type="InterPro" id="IPR026992">
    <property type="entry name" value="DIOX_N"/>
</dbReference>
<dbReference type="InterPro" id="IPR044861">
    <property type="entry name" value="IPNS-like_FE2OG_OXY"/>
</dbReference>
<evidence type="ECO:0000313" key="7">
    <source>
        <dbReference type="EMBL" id="MED6193650.1"/>
    </source>
</evidence>
<dbReference type="PROSITE" id="PS51471">
    <property type="entry name" value="FE2OG_OXY"/>
    <property type="match status" value="1"/>
</dbReference>
<protein>
    <recommendedName>
        <fullName evidence="6">Fe2OG dioxygenase domain-containing protein</fullName>
    </recommendedName>
</protein>
<evidence type="ECO:0000256" key="4">
    <source>
        <dbReference type="ARBA" id="ARBA00023004"/>
    </source>
</evidence>
<gene>
    <name evidence="7" type="ORF">PIB30_021625</name>
</gene>
<reference evidence="7 8" key="1">
    <citation type="journal article" date="2023" name="Plants (Basel)">
        <title>Bridging the Gap: Combining Genomics and Transcriptomics Approaches to Understand Stylosanthes scabra, an Orphan Legume from the Brazilian Caatinga.</title>
        <authorList>
            <person name="Ferreira-Neto J.R.C."/>
            <person name="da Silva M.D."/>
            <person name="Binneck E."/>
            <person name="de Melo N.F."/>
            <person name="da Silva R.H."/>
            <person name="de Melo A.L.T.M."/>
            <person name="Pandolfi V."/>
            <person name="Bustamante F.O."/>
            <person name="Brasileiro-Vidal A.C."/>
            <person name="Benko-Iseppon A.M."/>
        </authorList>
    </citation>
    <scope>NUCLEOTIDE SEQUENCE [LARGE SCALE GENOMIC DNA]</scope>
    <source>
        <tissue evidence="7">Leaves</tissue>
    </source>
</reference>
<keyword evidence="5" id="KW-0560">Oxidoreductase</keyword>
<organism evidence="7 8">
    <name type="scientific">Stylosanthes scabra</name>
    <dbReference type="NCBI Taxonomy" id="79078"/>
    <lineage>
        <taxon>Eukaryota</taxon>
        <taxon>Viridiplantae</taxon>
        <taxon>Streptophyta</taxon>
        <taxon>Embryophyta</taxon>
        <taxon>Tracheophyta</taxon>
        <taxon>Spermatophyta</taxon>
        <taxon>Magnoliopsida</taxon>
        <taxon>eudicotyledons</taxon>
        <taxon>Gunneridae</taxon>
        <taxon>Pentapetalae</taxon>
        <taxon>rosids</taxon>
        <taxon>fabids</taxon>
        <taxon>Fabales</taxon>
        <taxon>Fabaceae</taxon>
        <taxon>Papilionoideae</taxon>
        <taxon>50 kb inversion clade</taxon>
        <taxon>dalbergioids sensu lato</taxon>
        <taxon>Dalbergieae</taxon>
        <taxon>Pterocarpus clade</taxon>
        <taxon>Stylosanthes</taxon>
    </lineage>
</organism>
<accession>A0ABU6X6A5</accession>
<dbReference type="PANTHER" id="PTHR47991">
    <property type="entry name" value="OXOGLUTARATE/IRON-DEPENDENT DIOXYGENASE"/>
    <property type="match status" value="1"/>
</dbReference>
<dbReference type="Proteomes" id="UP001341840">
    <property type="component" value="Unassembled WGS sequence"/>
</dbReference>
<name>A0ABU6X6A5_9FABA</name>
<feature type="domain" description="Fe2OG dioxygenase" evidence="6">
    <location>
        <begin position="201"/>
        <end position="301"/>
    </location>
</feature>
<dbReference type="SUPFAM" id="SSF51197">
    <property type="entry name" value="Clavaminate synthase-like"/>
    <property type="match status" value="1"/>
</dbReference>
<dbReference type="InterPro" id="IPR050295">
    <property type="entry name" value="Plant_2OG-oxidoreductases"/>
</dbReference>
<evidence type="ECO:0000256" key="1">
    <source>
        <dbReference type="ARBA" id="ARBA00008056"/>
    </source>
</evidence>
<comment type="caution">
    <text evidence="7">The sequence shown here is derived from an EMBL/GenBank/DDBJ whole genome shotgun (WGS) entry which is preliminary data.</text>
</comment>
<evidence type="ECO:0000313" key="8">
    <source>
        <dbReference type="Proteomes" id="UP001341840"/>
    </source>
</evidence>
<sequence>MEARSILVPCVQELAKQPLTTVPQRYIRPDQDPTLLSTTISEPLPQPPVIDMTKLLSQDLKQTELQKLDHACKEWGFFQLVNHGVRTSLVESVKSGAKQFFDLPMEEKNKFWQTEGDIQGFGQSFVVSEEQKLDWADRFYMITLPSHLRKPHLFPNIPLPFRDDLDRYSAELEKLCIKILGLMANALAIEPKEITETFKEGTQIIRMNYYPPCPQPELAIGHSAHSDAGGITILLQVDDVEGLQIRKDGMWIPVKPLPNAFIINIGDTTEMITNGVYRSIEHRATVNSKKERMSIATFYSPRREAMIAPVASLVSEERPAQFKSMSVAEHLKWFLSRPLSGKSRLHELRIQNENHKE</sequence>
<evidence type="ECO:0000256" key="3">
    <source>
        <dbReference type="ARBA" id="ARBA00022896"/>
    </source>
</evidence>
<dbReference type="EMBL" id="JASCZI010211520">
    <property type="protein sequence ID" value="MED6193650.1"/>
    <property type="molecule type" value="Genomic_DNA"/>
</dbReference>
<keyword evidence="8" id="KW-1185">Reference proteome</keyword>
<dbReference type="Pfam" id="PF03171">
    <property type="entry name" value="2OG-FeII_Oxy"/>
    <property type="match status" value="1"/>
</dbReference>
<keyword evidence="4 5" id="KW-0408">Iron</keyword>
<keyword evidence="2 5" id="KW-0479">Metal-binding</keyword>